<dbReference type="PANTHER" id="PTHR36573">
    <property type="entry name" value="INTERMEMBRANE PHOSPHOLIPID TRANSPORT SYSTEM BINDING PROTEIN MLAC"/>
    <property type="match status" value="1"/>
</dbReference>
<evidence type="ECO:0000313" key="2">
    <source>
        <dbReference type="EMBL" id="KJA11226.1"/>
    </source>
</evidence>
<accession>A0A0D7KA39</accession>
<name>A0A0D7KA39_9BURK</name>
<dbReference type="PANTHER" id="PTHR36573:SF1">
    <property type="entry name" value="INTERMEMBRANE PHOSPHOLIPID TRANSPORT SYSTEM BINDING PROTEIN MLAC"/>
    <property type="match status" value="1"/>
</dbReference>
<dbReference type="STRING" id="80878.RP29_07370"/>
<dbReference type="Gene3D" id="3.10.450.50">
    <property type="match status" value="1"/>
</dbReference>
<proteinExistence type="predicted"/>
<keyword evidence="1" id="KW-0732">Signal</keyword>
<dbReference type="PATRIC" id="fig|80878.5.peg.804"/>
<reference evidence="2 3" key="1">
    <citation type="submission" date="2014-12" db="EMBL/GenBank/DDBJ databases">
        <title>Isolation of bacteria from lake water.</title>
        <authorList>
            <person name="Sheng K.-Y."/>
            <person name="Chin P.-S."/>
            <person name="Chan K.-G."/>
            <person name="Tan G.S."/>
        </authorList>
    </citation>
    <scope>NUCLEOTIDE SEQUENCE [LARGE SCALE GENOMIC DNA]</scope>
    <source>
        <strain evidence="2 3">KY4</strain>
    </source>
</reference>
<dbReference type="InterPro" id="IPR006311">
    <property type="entry name" value="TAT_signal"/>
</dbReference>
<keyword evidence="3" id="KW-1185">Reference proteome</keyword>
<dbReference type="PIRSF" id="PIRSF004649">
    <property type="entry name" value="MlaC"/>
    <property type="match status" value="1"/>
</dbReference>
<dbReference type="AlphaFoldDB" id="A0A0D7KA39"/>
<feature type="signal peptide" evidence="1">
    <location>
        <begin position="1"/>
        <end position="28"/>
    </location>
</feature>
<dbReference type="EMBL" id="JXYQ01000019">
    <property type="protein sequence ID" value="KJA11226.1"/>
    <property type="molecule type" value="Genomic_DNA"/>
</dbReference>
<dbReference type="Gene3D" id="1.10.10.640">
    <property type="entry name" value="phospholipid-binding protein"/>
    <property type="match status" value="1"/>
</dbReference>
<dbReference type="PROSITE" id="PS51318">
    <property type="entry name" value="TAT"/>
    <property type="match status" value="1"/>
</dbReference>
<protein>
    <submittedName>
        <fullName evidence="2">Signal peptide protein</fullName>
    </submittedName>
</protein>
<dbReference type="Pfam" id="PF05494">
    <property type="entry name" value="MlaC"/>
    <property type="match status" value="1"/>
</dbReference>
<organism evidence="2 3">
    <name type="scientific">Acidovorax temperans</name>
    <dbReference type="NCBI Taxonomy" id="80878"/>
    <lineage>
        <taxon>Bacteria</taxon>
        <taxon>Pseudomonadati</taxon>
        <taxon>Pseudomonadota</taxon>
        <taxon>Betaproteobacteria</taxon>
        <taxon>Burkholderiales</taxon>
        <taxon>Comamonadaceae</taxon>
        <taxon>Acidovorax</taxon>
    </lineage>
</organism>
<feature type="chain" id="PRO_5002320766" evidence="1">
    <location>
        <begin position="29"/>
        <end position="213"/>
    </location>
</feature>
<evidence type="ECO:0000256" key="1">
    <source>
        <dbReference type="SAM" id="SignalP"/>
    </source>
</evidence>
<sequence length="213" mass="23178">MMNRRELGRAALAAGTVYALGLPLAALAADETPDALIKRLSVDVLNTVRADKAIQAGDIDKVIALVDKTVMPNVNFRRMTAAAVGPGWRQATPEQQKRLQDEFKVLLVRTYAGALAQVSDQTVRIKPLRAAADDKDVLVRTEIVGKGDPIQLDYRLEKTPGEGAGWKIYNLNVLGVWLVETYRSQFAQEINAKGIDGLIDTLVARNKSNAAKG</sequence>
<dbReference type="OrthoDB" id="9798905at2"/>
<comment type="caution">
    <text evidence="2">The sequence shown here is derived from an EMBL/GenBank/DDBJ whole genome shotgun (WGS) entry which is preliminary data.</text>
</comment>
<dbReference type="InterPro" id="IPR008869">
    <property type="entry name" value="MlaC/ttg2D"/>
</dbReference>
<gene>
    <name evidence="2" type="ORF">RP29_07370</name>
</gene>
<dbReference type="Proteomes" id="UP000032566">
    <property type="component" value="Unassembled WGS sequence"/>
</dbReference>
<evidence type="ECO:0000313" key="3">
    <source>
        <dbReference type="Proteomes" id="UP000032566"/>
    </source>
</evidence>
<dbReference type="RefSeq" id="WP_044397036.1">
    <property type="nucleotide sequence ID" value="NZ_DAMBBS010000005.1"/>
</dbReference>